<dbReference type="Proteomes" id="UP000187495">
    <property type="component" value="Unassembled WGS sequence"/>
</dbReference>
<dbReference type="RefSeq" id="WP_076556146.1">
    <property type="nucleotide sequence ID" value="NZ_FTNU01000024.1"/>
</dbReference>
<dbReference type="EMBL" id="FTNU01000024">
    <property type="protein sequence ID" value="SIS08116.1"/>
    <property type="molecule type" value="Genomic_DNA"/>
</dbReference>
<sequence length="62" mass="7185">MNELSSKIMELGKPRYRKDSRGAYFYRDCLVIGWSQKPQKTVLIASTLKEILAYRVGDVVYV</sequence>
<keyword evidence="2" id="KW-1185">Reference proteome</keyword>
<dbReference type="STRING" id="34061.B0189_08530"/>
<dbReference type="AlphaFoldDB" id="A0A1N7G6R3"/>
<protein>
    <submittedName>
        <fullName evidence="1">Uncharacterized protein</fullName>
    </submittedName>
</protein>
<evidence type="ECO:0000313" key="2">
    <source>
        <dbReference type="Proteomes" id="UP000187495"/>
    </source>
</evidence>
<organism evidence="1 2">
    <name type="scientific">Moraxella cuniculi DSM 21768</name>
    <dbReference type="NCBI Taxonomy" id="1122245"/>
    <lineage>
        <taxon>Bacteria</taxon>
        <taxon>Pseudomonadati</taxon>
        <taxon>Pseudomonadota</taxon>
        <taxon>Gammaproteobacteria</taxon>
        <taxon>Moraxellales</taxon>
        <taxon>Moraxellaceae</taxon>
        <taxon>Moraxella</taxon>
    </lineage>
</organism>
<proteinExistence type="predicted"/>
<name>A0A1N7G6R3_9GAMM</name>
<evidence type="ECO:0000313" key="1">
    <source>
        <dbReference type="EMBL" id="SIS08116.1"/>
    </source>
</evidence>
<accession>A0A1N7G6R3</accession>
<gene>
    <name evidence="1" type="ORF">SAMN02745664_1245</name>
</gene>
<reference evidence="2" key="1">
    <citation type="submission" date="2017-01" db="EMBL/GenBank/DDBJ databases">
        <authorList>
            <person name="Varghese N."/>
            <person name="Submissions S."/>
        </authorList>
    </citation>
    <scope>NUCLEOTIDE SEQUENCE [LARGE SCALE GENOMIC DNA]</scope>
    <source>
        <strain evidence="2">DSM 21768</strain>
    </source>
</reference>